<name>A0A9R0ZUY9_TRITD</name>
<evidence type="ECO:0000313" key="2">
    <source>
        <dbReference type="EMBL" id="VAI84361.1"/>
    </source>
</evidence>
<proteinExistence type="predicted"/>
<reference evidence="2 3" key="1">
    <citation type="submission" date="2017-09" db="EMBL/GenBank/DDBJ databases">
        <authorList>
            <consortium name="International Durum Wheat Genome Sequencing Consortium (IDWGSC)"/>
            <person name="Milanesi L."/>
        </authorList>
    </citation>
    <scope>NUCLEOTIDE SEQUENCE [LARGE SCALE GENOMIC DNA]</scope>
    <source>
        <strain evidence="3">cv. Svevo</strain>
    </source>
</reference>
<organism evidence="2 3">
    <name type="scientific">Triticum turgidum subsp. durum</name>
    <name type="common">Durum wheat</name>
    <name type="synonym">Triticum durum</name>
    <dbReference type="NCBI Taxonomy" id="4567"/>
    <lineage>
        <taxon>Eukaryota</taxon>
        <taxon>Viridiplantae</taxon>
        <taxon>Streptophyta</taxon>
        <taxon>Embryophyta</taxon>
        <taxon>Tracheophyta</taxon>
        <taxon>Spermatophyta</taxon>
        <taxon>Magnoliopsida</taxon>
        <taxon>Liliopsida</taxon>
        <taxon>Poales</taxon>
        <taxon>Poaceae</taxon>
        <taxon>BOP clade</taxon>
        <taxon>Pooideae</taxon>
        <taxon>Triticodae</taxon>
        <taxon>Triticeae</taxon>
        <taxon>Triticinae</taxon>
        <taxon>Triticum</taxon>
    </lineage>
</organism>
<accession>A0A9R0ZUY9</accession>
<gene>
    <name evidence="2" type="ORF">TRITD_7Bv1G036600</name>
</gene>
<protein>
    <submittedName>
        <fullName evidence="2">Uncharacterized protein</fullName>
    </submittedName>
</protein>
<keyword evidence="1" id="KW-0472">Membrane</keyword>
<evidence type="ECO:0000313" key="3">
    <source>
        <dbReference type="Proteomes" id="UP000324705"/>
    </source>
</evidence>
<dbReference type="Gramene" id="TRITD7Bv1G036600.1">
    <property type="protein sequence ID" value="TRITD7Bv1G036600.1"/>
    <property type="gene ID" value="TRITD7Bv1G036600"/>
</dbReference>
<dbReference type="EMBL" id="LT934124">
    <property type="protein sequence ID" value="VAI84361.1"/>
    <property type="molecule type" value="Genomic_DNA"/>
</dbReference>
<evidence type="ECO:0000256" key="1">
    <source>
        <dbReference type="SAM" id="Phobius"/>
    </source>
</evidence>
<sequence>MVPLSTLCLLPWTGILFQALTPYLLIVGSLVPLFGGAVLASLTEVSFNWLVIIFPFLKFQSQMIGECITLSISSVKLTILAIELSLIFICL</sequence>
<dbReference type="Proteomes" id="UP000324705">
    <property type="component" value="Chromosome 7B"/>
</dbReference>
<feature type="transmembrane region" description="Helical" evidence="1">
    <location>
        <begin position="68"/>
        <end position="89"/>
    </location>
</feature>
<keyword evidence="1" id="KW-1133">Transmembrane helix</keyword>
<feature type="transmembrane region" description="Helical" evidence="1">
    <location>
        <begin position="29"/>
        <end position="56"/>
    </location>
</feature>
<keyword evidence="1" id="KW-0812">Transmembrane</keyword>
<keyword evidence="3" id="KW-1185">Reference proteome</keyword>
<dbReference type="AlphaFoldDB" id="A0A9R0ZUY9"/>